<dbReference type="RefSeq" id="WP_013334866.1">
    <property type="nucleotide sequence ID" value="NC_014534.1"/>
</dbReference>
<geneLocation type="plasmid" evidence="1 2">
    <name>Cy782202</name>
</geneLocation>
<protein>
    <submittedName>
        <fullName evidence="1">Uncharacterized protein</fullName>
    </submittedName>
</protein>
<dbReference type="HOGENOM" id="CLU_1674998_0_0_3"/>
<dbReference type="EMBL" id="CP002200">
    <property type="protein sequence ID" value="ADN18118.1"/>
    <property type="molecule type" value="Genomic_DNA"/>
</dbReference>
<sequence length="157" mass="17603">MTTISQNIEPVIVPFDVINQLTRQLRAAGAKLSVTSTEDGNRIISFRKITPLAEKLLQEYRIPVIPEYVEQGIVVEKIPQVAPEVAELLDIPSLALDEQVQMEELVEVESNLQGKPKFTEQQLQEKTKEELLIIGQNLGITCKKSQTKSAIIKKILN</sequence>
<accession>E0UMD8</accession>
<keyword evidence="1" id="KW-0614">Plasmid</keyword>
<evidence type="ECO:0000313" key="2">
    <source>
        <dbReference type="Proteomes" id="UP000008206"/>
    </source>
</evidence>
<evidence type="ECO:0000313" key="1">
    <source>
        <dbReference type="EMBL" id="ADN18118.1"/>
    </source>
</evidence>
<dbReference type="KEGG" id="cyj:Cyan7822_6323"/>
<gene>
    <name evidence="1" type="ordered locus">Cyan7822_6323</name>
</gene>
<organism evidence="1 2">
    <name type="scientific">Gloeothece verrucosa (strain PCC 7822)</name>
    <name type="common">Cyanothece sp. (strain PCC 7822)</name>
    <dbReference type="NCBI Taxonomy" id="497965"/>
    <lineage>
        <taxon>Bacteria</taxon>
        <taxon>Bacillati</taxon>
        <taxon>Cyanobacteriota</taxon>
        <taxon>Cyanophyceae</taxon>
        <taxon>Oscillatoriophycideae</taxon>
        <taxon>Chroococcales</taxon>
        <taxon>Aphanothecaceae</taxon>
        <taxon>Gloeothece</taxon>
        <taxon>Gloeothece verrucosa</taxon>
    </lineage>
</organism>
<keyword evidence="2" id="KW-1185">Reference proteome</keyword>
<name>E0UMD8_GLOV7</name>
<dbReference type="AlphaFoldDB" id="E0UMD8"/>
<reference evidence="2" key="1">
    <citation type="journal article" date="2011" name="MBio">
        <title>Novel metabolic attributes of the genus Cyanothece, comprising a group of unicellular nitrogen-fixing Cyanobacteria.</title>
        <authorList>
            <person name="Bandyopadhyay A."/>
            <person name="Elvitigala T."/>
            <person name="Welsh E."/>
            <person name="Stockel J."/>
            <person name="Liberton M."/>
            <person name="Min H."/>
            <person name="Sherman L.A."/>
            <person name="Pakrasi H.B."/>
        </authorList>
    </citation>
    <scope>NUCLEOTIDE SEQUENCE [LARGE SCALE GENOMIC DNA]</scope>
    <source>
        <strain evidence="2">PCC 7822</strain>
        <plasmid evidence="2">Cy782202</plasmid>
    </source>
</reference>
<dbReference type="Proteomes" id="UP000008206">
    <property type="component" value="Plasmid Cy782202"/>
</dbReference>
<proteinExistence type="predicted"/>